<gene>
    <name evidence="1" type="ORF">CBM2607_11637</name>
</gene>
<sequence>MDRFHHWSLEERRMHAAYTNAQMTNL</sequence>
<protein>
    <submittedName>
        <fullName evidence="1">Uncharacterized protein</fullName>
    </submittedName>
</protein>
<evidence type="ECO:0000313" key="1">
    <source>
        <dbReference type="EMBL" id="SPD46697.1"/>
    </source>
</evidence>
<name>A0A375H8Y7_9BURK</name>
<dbReference type="Proteomes" id="UP000255168">
    <property type="component" value="Chromosome I"/>
</dbReference>
<evidence type="ECO:0000313" key="2">
    <source>
        <dbReference type="Proteomes" id="UP000255168"/>
    </source>
</evidence>
<proteinExistence type="predicted"/>
<dbReference type="AlphaFoldDB" id="A0A375H8Y7"/>
<organism evidence="1 2">
    <name type="scientific">Cupriavidus neocaledonicus</name>
    <dbReference type="NCBI Taxonomy" id="1040979"/>
    <lineage>
        <taxon>Bacteria</taxon>
        <taxon>Pseudomonadati</taxon>
        <taxon>Pseudomonadota</taxon>
        <taxon>Betaproteobacteria</taxon>
        <taxon>Burkholderiales</taxon>
        <taxon>Burkholderiaceae</taxon>
        <taxon>Cupriavidus</taxon>
    </lineage>
</organism>
<accession>A0A375H8Y7</accession>
<reference evidence="1 2" key="1">
    <citation type="submission" date="2018-01" db="EMBL/GenBank/DDBJ databases">
        <authorList>
            <person name="Clerissi C."/>
        </authorList>
    </citation>
    <scope>NUCLEOTIDE SEQUENCE [LARGE SCALE GENOMIC DNA]</scope>
    <source>
        <strain evidence="1">Cupriavidus taiwanensis STM 6160</strain>
    </source>
</reference>
<dbReference type="EMBL" id="LT984806">
    <property type="protein sequence ID" value="SPD46697.1"/>
    <property type="molecule type" value="Genomic_DNA"/>
</dbReference>